<evidence type="ECO:0000313" key="2">
    <source>
        <dbReference type="Proteomes" id="UP000005206"/>
    </source>
</evidence>
<feature type="non-terminal residue" evidence="1">
    <location>
        <position position="1"/>
    </location>
</feature>
<dbReference type="HOGENOM" id="CLU_2242976_0_0_1"/>
<dbReference type="OrthoDB" id="3061561at2759"/>
<evidence type="ECO:0000313" key="1">
    <source>
        <dbReference type="EMBL" id="EEU35273.1"/>
    </source>
</evidence>
<name>C7ZKX1_FUSV7</name>
<dbReference type="KEGG" id="nhe:NECHADRAFT_29399"/>
<dbReference type="GeneID" id="9675529"/>
<keyword evidence="2" id="KW-1185">Reference proteome</keyword>
<gene>
    <name evidence="1" type="ORF">NECHADRAFT_29399</name>
</gene>
<reference evidence="1 2" key="1">
    <citation type="journal article" date="2009" name="PLoS Genet.">
        <title>The genome of Nectria haematococca: contribution of supernumerary chromosomes to gene expansion.</title>
        <authorList>
            <person name="Coleman J.J."/>
            <person name="Rounsley S.D."/>
            <person name="Rodriguez-Carres M."/>
            <person name="Kuo A."/>
            <person name="Wasmann C.C."/>
            <person name="Grimwood J."/>
            <person name="Schmutz J."/>
            <person name="Taga M."/>
            <person name="White G.J."/>
            <person name="Zhou S."/>
            <person name="Schwartz D.C."/>
            <person name="Freitag M."/>
            <person name="Ma L.J."/>
            <person name="Danchin E.G."/>
            <person name="Henrissat B."/>
            <person name="Coutinho P.M."/>
            <person name="Nelson D.R."/>
            <person name="Straney D."/>
            <person name="Napoli C.A."/>
            <person name="Barker B.M."/>
            <person name="Gribskov M."/>
            <person name="Rep M."/>
            <person name="Kroken S."/>
            <person name="Molnar I."/>
            <person name="Rensing C."/>
            <person name="Kennell J.C."/>
            <person name="Zamora J."/>
            <person name="Farman M.L."/>
            <person name="Selker E.U."/>
            <person name="Salamov A."/>
            <person name="Shapiro H."/>
            <person name="Pangilinan J."/>
            <person name="Lindquist E."/>
            <person name="Lamers C."/>
            <person name="Grigoriev I.V."/>
            <person name="Geiser D.M."/>
            <person name="Covert S.F."/>
            <person name="Temporini E."/>
            <person name="Vanetten H.D."/>
        </authorList>
    </citation>
    <scope>NUCLEOTIDE SEQUENCE [LARGE SCALE GENOMIC DNA]</scope>
    <source>
        <strain evidence="2">ATCC MYA-4622 / CBS 123669 / FGSC 9596 / NRRL 45880 / 77-13-4</strain>
    </source>
</reference>
<protein>
    <submittedName>
        <fullName evidence="1">Uncharacterized protein</fullName>
    </submittedName>
</protein>
<proteinExistence type="predicted"/>
<dbReference type="OMA" id="CIVPRVC"/>
<dbReference type="VEuPathDB" id="FungiDB:NECHADRAFT_29399"/>
<dbReference type="AlphaFoldDB" id="C7ZKX1"/>
<sequence>DVSDPNQKQSNSIAWYVVPRDCRDDEVLVMAQEEHEMNEPYLSSRDGNQSTKDLIVSQVEDTNVITEWDASLYMSFTWEGPLTIIKVSSPFLYLVSRLIMAVETF</sequence>
<accession>C7ZKX1</accession>
<dbReference type="EMBL" id="GG698942">
    <property type="protein sequence ID" value="EEU35273.1"/>
    <property type="molecule type" value="Genomic_DNA"/>
</dbReference>
<dbReference type="RefSeq" id="XP_003040986.1">
    <property type="nucleotide sequence ID" value="XM_003040940.1"/>
</dbReference>
<dbReference type="eggNOG" id="ENOG502R8DF">
    <property type="taxonomic scope" value="Eukaryota"/>
</dbReference>
<organism evidence="1 2">
    <name type="scientific">Fusarium vanettenii (strain ATCC MYA-4622 / CBS 123669 / FGSC 9596 / NRRL 45880 / 77-13-4)</name>
    <name type="common">Fusarium solani subsp. pisi</name>
    <dbReference type="NCBI Taxonomy" id="660122"/>
    <lineage>
        <taxon>Eukaryota</taxon>
        <taxon>Fungi</taxon>
        <taxon>Dikarya</taxon>
        <taxon>Ascomycota</taxon>
        <taxon>Pezizomycotina</taxon>
        <taxon>Sordariomycetes</taxon>
        <taxon>Hypocreomycetidae</taxon>
        <taxon>Hypocreales</taxon>
        <taxon>Nectriaceae</taxon>
        <taxon>Fusarium</taxon>
        <taxon>Fusarium solani species complex</taxon>
        <taxon>Fusarium vanettenii</taxon>
    </lineage>
</organism>
<dbReference type="InParanoid" id="C7ZKX1"/>
<feature type="non-terminal residue" evidence="1">
    <location>
        <position position="105"/>
    </location>
</feature>
<dbReference type="Proteomes" id="UP000005206">
    <property type="component" value="Chromosome 3"/>
</dbReference>